<name>A0A7V5PS24_CALAY</name>
<dbReference type="GO" id="GO:0004476">
    <property type="term" value="F:mannose-6-phosphate isomerase activity"/>
    <property type="evidence" value="ECO:0007669"/>
    <property type="project" value="InterPro"/>
</dbReference>
<evidence type="ECO:0000313" key="4">
    <source>
        <dbReference type="EMBL" id="HHJ53830.1"/>
    </source>
</evidence>
<dbReference type="EMBL" id="DROD01000731">
    <property type="protein sequence ID" value="HHJ53830.1"/>
    <property type="molecule type" value="Genomic_DNA"/>
</dbReference>
<evidence type="ECO:0000256" key="1">
    <source>
        <dbReference type="ARBA" id="ARBA00010523"/>
    </source>
</evidence>
<dbReference type="PROSITE" id="PS51464">
    <property type="entry name" value="SIS"/>
    <property type="match status" value="1"/>
</dbReference>
<dbReference type="Pfam" id="PF10432">
    <property type="entry name" value="bact-PGI_C"/>
    <property type="match status" value="1"/>
</dbReference>
<feature type="domain" description="SIS" evidence="3">
    <location>
        <begin position="30"/>
        <end position="178"/>
    </location>
</feature>
<dbReference type="GO" id="GO:0005975">
    <property type="term" value="P:carbohydrate metabolic process"/>
    <property type="evidence" value="ECO:0007669"/>
    <property type="project" value="InterPro"/>
</dbReference>
<dbReference type="InterPro" id="IPR001347">
    <property type="entry name" value="SIS_dom"/>
</dbReference>
<dbReference type="CDD" id="cd05637">
    <property type="entry name" value="SIS_PGI_PMI_2"/>
    <property type="match status" value="1"/>
</dbReference>
<dbReference type="AlphaFoldDB" id="A0A7V5PS24"/>
<dbReference type="NCBIfam" id="TIGR02128">
    <property type="entry name" value="G6PI_arch"/>
    <property type="match status" value="1"/>
</dbReference>
<dbReference type="NCBIfam" id="NF006423">
    <property type="entry name" value="PRK08674.1-2"/>
    <property type="match status" value="1"/>
</dbReference>
<dbReference type="Gene3D" id="3.40.50.10490">
    <property type="entry name" value="Glucose-6-phosphate isomerase like protein, domain 1"/>
    <property type="match status" value="2"/>
</dbReference>
<dbReference type="InterPro" id="IPR019490">
    <property type="entry name" value="Glu6P/Mann6P_isomerase_C"/>
</dbReference>
<reference evidence="4" key="1">
    <citation type="journal article" date="2020" name="mSystems">
        <title>Genome- and Community-Level Interaction Insights into Carbon Utilization and Element Cycling Functions of Hydrothermarchaeota in Hydrothermal Sediment.</title>
        <authorList>
            <person name="Zhou Z."/>
            <person name="Liu Y."/>
            <person name="Xu W."/>
            <person name="Pan J."/>
            <person name="Luo Z.H."/>
            <person name="Li M."/>
        </authorList>
    </citation>
    <scope>NUCLEOTIDE SEQUENCE [LARGE SCALE GENOMIC DNA]</scope>
    <source>
        <strain evidence="4">HyVt-527</strain>
    </source>
</reference>
<dbReference type="GO" id="GO:0004347">
    <property type="term" value="F:glucose-6-phosphate isomerase activity"/>
    <property type="evidence" value="ECO:0007669"/>
    <property type="project" value="InterPro"/>
</dbReference>
<sequence length="347" mass="39763">MYSVDKSGVKTIILNFYQQIEQALHLYQQADVRLDTSRIRNIVYLGMGGSAIAGDLLYDVLFDELKVPLDVVRGYFAPAHCDENTLVIVSSYSGNTEETLSAVELAAQKNPQVVAITSGGQLAEKAQKQGWPTIRIPEGYPPRQALGFLFFPLYHMLGHAELLLHYQQDLRSLIRYIKNESKRYEYPKGSSHKLPLDLAHTFQNKIPLFYSTAPYLRTVSRRWQNQMQENAKSMAFSNVLPEMNHNEIVGWEQAADVIKEFVVVFLENENPHPRIKKRIELTQQIIRDRGVQVVDIYSKGDSMLERVFSLILLGDWVSYYLALSYKKDPIKIANIDFLKKELAKYNG</sequence>
<dbReference type="InterPro" id="IPR035484">
    <property type="entry name" value="SIS_PGI/PMI_1"/>
</dbReference>
<protein>
    <submittedName>
        <fullName evidence="4">Bifunctional phosphoglucose/phosphomannose isomerase</fullName>
    </submittedName>
</protein>
<organism evidence="4">
    <name type="scientific">Caldithrix abyssi</name>
    <dbReference type="NCBI Taxonomy" id="187145"/>
    <lineage>
        <taxon>Bacteria</taxon>
        <taxon>Pseudomonadati</taxon>
        <taxon>Calditrichota</taxon>
        <taxon>Calditrichia</taxon>
        <taxon>Calditrichales</taxon>
        <taxon>Calditrichaceae</taxon>
        <taxon>Caldithrix</taxon>
    </lineage>
</organism>
<gene>
    <name evidence="4" type="ORF">ENJ89_11590</name>
</gene>
<evidence type="ECO:0000259" key="3">
    <source>
        <dbReference type="PROSITE" id="PS51464"/>
    </source>
</evidence>
<keyword evidence="2 4" id="KW-0413">Isomerase</keyword>
<dbReference type="GO" id="GO:1901135">
    <property type="term" value="P:carbohydrate derivative metabolic process"/>
    <property type="evidence" value="ECO:0007669"/>
    <property type="project" value="InterPro"/>
</dbReference>
<dbReference type="InterPro" id="IPR046348">
    <property type="entry name" value="SIS_dom_sf"/>
</dbReference>
<accession>A0A7V5PS24</accession>
<dbReference type="CDD" id="cd05017">
    <property type="entry name" value="SIS_PGI_PMI_1"/>
    <property type="match status" value="1"/>
</dbReference>
<comment type="similarity">
    <text evidence="1">Belongs to the PGI/PMI family.</text>
</comment>
<dbReference type="GO" id="GO:0097367">
    <property type="term" value="F:carbohydrate derivative binding"/>
    <property type="evidence" value="ECO:0007669"/>
    <property type="project" value="InterPro"/>
</dbReference>
<dbReference type="Pfam" id="PF01380">
    <property type="entry name" value="SIS"/>
    <property type="match status" value="1"/>
</dbReference>
<evidence type="ECO:0000256" key="2">
    <source>
        <dbReference type="ARBA" id="ARBA00023235"/>
    </source>
</evidence>
<dbReference type="SUPFAM" id="SSF53697">
    <property type="entry name" value="SIS domain"/>
    <property type="match status" value="1"/>
</dbReference>
<dbReference type="NCBIfam" id="NF006426">
    <property type="entry name" value="PRK08674.1-6"/>
    <property type="match status" value="1"/>
</dbReference>
<proteinExistence type="inferred from homology"/>
<comment type="caution">
    <text evidence="4">The sequence shown here is derived from an EMBL/GenBank/DDBJ whole genome shotgun (WGS) entry which is preliminary data.</text>
</comment>
<dbReference type="Proteomes" id="UP000886124">
    <property type="component" value="Unassembled WGS sequence"/>
</dbReference>